<evidence type="ECO:0000256" key="6">
    <source>
        <dbReference type="ARBA" id="ARBA00022692"/>
    </source>
</evidence>
<dbReference type="InterPro" id="IPR005467">
    <property type="entry name" value="His_kinase_dom"/>
</dbReference>
<keyword evidence="7" id="KW-0418">Kinase</keyword>
<dbReference type="Gene3D" id="3.30.565.10">
    <property type="entry name" value="Histidine kinase-like ATPase, C-terminal domain"/>
    <property type="match status" value="1"/>
</dbReference>
<dbReference type="PROSITE" id="PS50885">
    <property type="entry name" value="HAMP"/>
    <property type="match status" value="1"/>
</dbReference>
<comment type="subcellular location">
    <subcellularLocation>
        <location evidence="2">Cell membrane</location>
    </subcellularLocation>
</comment>
<evidence type="ECO:0000256" key="1">
    <source>
        <dbReference type="ARBA" id="ARBA00000085"/>
    </source>
</evidence>
<keyword evidence="10 12" id="KW-0472">Membrane</keyword>
<gene>
    <name evidence="15" type="ORF">AVDCRST_MAG85-44</name>
</gene>
<dbReference type="Gene3D" id="6.10.340.10">
    <property type="match status" value="1"/>
</dbReference>
<organism evidence="15">
    <name type="scientific">uncultured Solirubrobacteraceae bacterium</name>
    <dbReference type="NCBI Taxonomy" id="1162706"/>
    <lineage>
        <taxon>Bacteria</taxon>
        <taxon>Bacillati</taxon>
        <taxon>Actinomycetota</taxon>
        <taxon>Thermoleophilia</taxon>
        <taxon>Solirubrobacterales</taxon>
        <taxon>Solirubrobacteraceae</taxon>
        <taxon>environmental samples</taxon>
    </lineage>
</organism>
<dbReference type="EC" id="2.7.13.3" evidence="3"/>
<feature type="domain" description="Histidine kinase" evidence="13">
    <location>
        <begin position="240"/>
        <end position="457"/>
    </location>
</feature>
<dbReference type="SUPFAM" id="SSF55874">
    <property type="entry name" value="ATPase domain of HSP90 chaperone/DNA topoisomerase II/histidine kinase"/>
    <property type="match status" value="1"/>
</dbReference>
<evidence type="ECO:0000256" key="10">
    <source>
        <dbReference type="ARBA" id="ARBA00023136"/>
    </source>
</evidence>
<reference evidence="15" key="1">
    <citation type="submission" date="2020-02" db="EMBL/GenBank/DDBJ databases">
        <authorList>
            <person name="Meier V. D."/>
        </authorList>
    </citation>
    <scope>NUCLEOTIDE SEQUENCE</scope>
    <source>
        <strain evidence="15">AVDCRST_MAG85</strain>
    </source>
</reference>
<evidence type="ECO:0000256" key="4">
    <source>
        <dbReference type="ARBA" id="ARBA00022553"/>
    </source>
</evidence>
<feature type="transmembrane region" description="Helical" evidence="12">
    <location>
        <begin position="157"/>
        <end position="176"/>
    </location>
</feature>
<dbReference type="AlphaFoldDB" id="A0A6J4RQB4"/>
<sequence>MGAAALSLRVRIAVAAVAAVAFGGILAGVVLLREVERDGRLALDEQLIQRSDRLVGAPRGGPGPGPHLERRRAGPELLAGSGTFVQVAIAGSIVDRAGDVPADPPAVPQAEGFASVAIGGERWRSLTMVAGPGGEARVQILSTLAPVEQRVASIRRLVVILGLLALALTGGAAYGFTTVAVRPLERLRVGASRVSGADDLARPLPDDDGPAEVRTLARTLNEMLGRVERAVGATRRFAADAGHELRTPLTGLRANLDTLERNASLPGPQRDAAIAEMSAELDRIVHLLDGLQALARGDAASSLPRSTVELADVLDAAVYAARRRHPATVFDLHVHADAELHGWPEGIRLLVDNLLDNAALHGGSVVEVVVATDNDVGDDMGSWGVALSVCDDGPGIARDDRASLVEPFARGRDATAKGTGLGLAIVVQQAELHGGSLTLAQAALGGLEARIELPTARLVVPS</sequence>
<dbReference type="Gene3D" id="1.10.287.130">
    <property type="match status" value="1"/>
</dbReference>
<dbReference type="InterPro" id="IPR004358">
    <property type="entry name" value="Sig_transdc_His_kin-like_C"/>
</dbReference>
<evidence type="ECO:0000256" key="5">
    <source>
        <dbReference type="ARBA" id="ARBA00022679"/>
    </source>
</evidence>
<proteinExistence type="predicted"/>
<dbReference type="CDD" id="cd00082">
    <property type="entry name" value="HisKA"/>
    <property type="match status" value="1"/>
</dbReference>
<dbReference type="InterPro" id="IPR050428">
    <property type="entry name" value="TCS_sensor_his_kinase"/>
</dbReference>
<dbReference type="SMART" id="SM00304">
    <property type="entry name" value="HAMP"/>
    <property type="match status" value="1"/>
</dbReference>
<evidence type="ECO:0000259" key="13">
    <source>
        <dbReference type="PROSITE" id="PS50109"/>
    </source>
</evidence>
<keyword evidence="8 12" id="KW-1133">Transmembrane helix</keyword>
<dbReference type="PRINTS" id="PR00344">
    <property type="entry name" value="BCTRLSENSOR"/>
</dbReference>
<evidence type="ECO:0000256" key="12">
    <source>
        <dbReference type="SAM" id="Phobius"/>
    </source>
</evidence>
<dbReference type="InterPro" id="IPR003660">
    <property type="entry name" value="HAMP_dom"/>
</dbReference>
<dbReference type="PROSITE" id="PS50109">
    <property type="entry name" value="HIS_KIN"/>
    <property type="match status" value="1"/>
</dbReference>
<evidence type="ECO:0000313" key="15">
    <source>
        <dbReference type="EMBL" id="CAA9472354.1"/>
    </source>
</evidence>
<comment type="catalytic activity">
    <reaction evidence="1">
        <text>ATP + protein L-histidine = ADP + protein N-phospho-L-histidine.</text>
        <dbReference type="EC" id="2.7.13.3"/>
    </reaction>
</comment>
<dbReference type="Pfam" id="PF00672">
    <property type="entry name" value="HAMP"/>
    <property type="match status" value="1"/>
</dbReference>
<keyword evidence="5" id="KW-0808">Transferase</keyword>
<keyword evidence="6 12" id="KW-0812">Transmembrane</keyword>
<evidence type="ECO:0000256" key="11">
    <source>
        <dbReference type="SAM" id="MobiDB-lite"/>
    </source>
</evidence>
<evidence type="ECO:0000256" key="2">
    <source>
        <dbReference type="ARBA" id="ARBA00004236"/>
    </source>
</evidence>
<dbReference type="Pfam" id="PF00512">
    <property type="entry name" value="HisKA"/>
    <property type="match status" value="1"/>
</dbReference>
<dbReference type="GO" id="GO:0000155">
    <property type="term" value="F:phosphorelay sensor kinase activity"/>
    <property type="evidence" value="ECO:0007669"/>
    <property type="project" value="InterPro"/>
</dbReference>
<dbReference type="EMBL" id="CADCVT010000006">
    <property type="protein sequence ID" value="CAA9472354.1"/>
    <property type="molecule type" value="Genomic_DNA"/>
</dbReference>
<feature type="region of interest" description="Disordered" evidence="11">
    <location>
        <begin position="53"/>
        <end position="72"/>
    </location>
</feature>
<dbReference type="PANTHER" id="PTHR45436:SF5">
    <property type="entry name" value="SENSOR HISTIDINE KINASE TRCS"/>
    <property type="match status" value="1"/>
</dbReference>
<dbReference type="InterPro" id="IPR036097">
    <property type="entry name" value="HisK_dim/P_sf"/>
</dbReference>
<accession>A0A6J4RQB4</accession>
<dbReference type="SUPFAM" id="SSF47384">
    <property type="entry name" value="Homodimeric domain of signal transducing histidine kinase"/>
    <property type="match status" value="1"/>
</dbReference>
<dbReference type="Pfam" id="PF02518">
    <property type="entry name" value="HATPase_c"/>
    <property type="match status" value="1"/>
</dbReference>
<keyword evidence="4" id="KW-0597">Phosphoprotein</keyword>
<evidence type="ECO:0000259" key="14">
    <source>
        <dbReference type="PROSITE" id="PS50885"/>
    </source>
</evidence>
<evidence type="ECO:0000256" key="9">
    <source>
        <dbReference type="ARBA" id="ARBA00023012"/>
    </source>
</evidence>
<dbReference type="SMART" id="SM00388">
    <property type="entry name" value="HisKA"/>
    <property type="match status" value="1"/>
</dbReference>
<feature type="domain" description="HAMP" evidence="14">
    <location>
        <begin position="178"/>
        <end position="232"/>
    </location>
</feature>
<dbReference type="InterPro" id="IPR036890">
    <property type="entry name" value="HATPase_C_sf"/>
</dbReference>
<feature type="transmembrane region" description="Helical" evidence="12">
    <location>
        <begin position="12"/>
        <end position="32"/>
    </location>
</feature>
<evidence type="ECO:0000256" key="8">
    <source>
        <dbReference type="ARBA" id="ARBA00022989"/>
    </source>
</evidence>
<dbReference type="PANTHER" id="PTHR45436">
    <property type="entry name" value="SENSOR HISTIDINE KINASE YKOH"/>
    <property type="match status" value="1"/>
</dbReference>
<keyword evidence="9" id="KW-0902">Two-component regulatory system</keyword>
<dbReference type="InterPro" id="IPR003661">
    <property type="entry name" value="HisK_dim/P_dom"/>
</dbReference>
<dbReference type="InterPro" id="IPR003594">
    <property type="entry name" value="HATPase_dom"/>
</dbReference>
<name>A0A6J4RQB4_9ACTN</name>
<dbReference type="CDD" id="cd06225">
    <property type="entry name" value="HAMP"/>
    <property type="match status" value="1"/>
</dbReference>
<evidence type="ECO:0000256" key="7">
    <source>
        <dbReference type="ARBA" id="ARBA00022777"/>
    </source>
</evidence>
<protein>
    <recommendedName>
        <fullName evidence="3">histidine kinase</fullName>
        <ecNumber evidence="3">2.7.13.3</ecNumber>
    </recommendedName>
</protein>
<dbReference type="GO" id="GO:0005886">
    <property type="term" value="C:plasma membrane"/>
    <property type="evidence" value="ECO:0007669"/>
    <property type="project" value="UniProtKB-SubCell"/>
</dbReference>
<evidence type="ECO:0000256" key="3">
    <source>
        <dbReference type="ARBA" id="ARBA00012438"/>
    </source>
</evidence>
<dbReference type="SMART" id="SM00387">
    <property type="entry name" value="HATPase_c"/>
    <property type="match status" value="1"/>
</dbReference>